<feature type="chain" id="PRO_5046902349" description="DUF3757 domain-containing protein" evidence="1">
    <location>
        <begin position="20"/>
        <end position="141"/>
    </location>
</feature>
<evidence type="ECO:0000313" key="2">
    <source>
        <dbReference type="EMBL" id="MDI2595354.1"/>
    </source>
</evidence>
<name>A0ABT6QWT2_9PSED</name>
<gene>
    <name evidence="2" type="ORF">POF45_28600</name>
</gene>
<protein>
    <recommendedName>
        <fullName evidence="4">DUF3757 domain-containing protein</fullName>
    </recommendedName>
</protein>
<accession>A0ABT6QWT2</accession>
<keyword evidence="1" id="KW-0732">Signal</keyword>
<evidence type="ECO:0000256" key="1">
    <source>
        <dbReference type="SAM" id="SignalP"/>
    </source>
</evidence>
<reference evidence="2 3" key="1">
    <citation type="submission" date="2023-02" db="EMBL/GenBank/DDBJ databases">
        <title>Pseudomonas chrutzelriedensis sp. nov., a potently antifungal strain isolated from moss.</title>
        <authorList>
            <person name="Schnyder A."/>
            <person name="Kalawong R."/>
            <person name="Eberl L."/>
            <person name="Agnoli K."/>
        </authorList>
    </citation>
    <scope>NUCLEOTIDE SEQUENCE [LARGE SCALE GENOMIC DNA]</scope>
    <source>
        <strain evidence="2 3">681</strain>
    </source>
</reference>
<dbReference type="RefSeq" id="WP_259502513.1">
    <property type="nucleotide sequence ID" value="NZ_JARBWL010000002.1"/>
</dbReference>
<comment type="caution">
    <text evidence="2">The sequence shown here is derived from an EMBL/GenBank/DDBJ whole genome shotgun (WGS) entry which is preliminary data.</text>
</comment>
<keyword evidence="3" id="KW-1185">Reference proteome</keyword>
<organism evidence="2 3">
    <name type="scientific">Pseudomonas fungipugnans</name>
    <dbReference type="NCBI Taxonomy" id="3024217"/>
    <lineage>
        <taxon>Bacteria</taxon>
        <taxon>Pseudomonadati</taxon>
        <taxon>Pseudomonadota</taxon>
        <taxon>Gammaproteobacteria</taxon>
        <taxon>Pseudomonadales</taxon>
        <taxon>Pseudomonadaceae</taxon>
        <taxon>Pseudomonas</taxon>
    </lineage>
</organism>
<dbReference type="EMBL" id="JARBWL010000002">
    <property type="protein sequence ID" value="MDI2595354.1"/>
    <property type="molecule type" value="Genomic_DNA"/>
</dbReference>
<sequence>MNSRLLLLIATLSPTLAMAQGCDVQTRSQSASVPVIESHTCYEYSGMPVDAINWSCSNQSKEMLTSTKNKVEHCANHYQATCIGTLTAESLANPQAMSKDKSSKSLTIPDNARSITYYYDAQNLNQSRIDCVTGGGEWKAK</sequence>
<evidence type="ECO:0000313" key="3">
    <source>
        <dbReference type="Proteomes" id="UP001159100"/>
    </source>
</evidence>
<feature type="signal peptide" evidence="1">
    <location>
        <begin position="1"/>
        <end position="19"/>
    </location>
</feature>
<proteinExistence type="predicted"/>
<evidence type="ECO:0008006" key="4">
    <source>
        <dbReference type="Google" id="ProtNLM"/>
    </source>
</evidence>
<dbReference type="PROSITE" id="PS51257">
    <property type="entry name" value="PROKAR_LIPOPROTEIN"/>
    <property type="match status" value="1"/>
</dbReference>
<dbReference type="Proteomes" id="UP001159100">
    <property type="component" value="Unassembled WGS sequence"/>
</dbReference>